<reference evidence="1 2" key="1">
    <citation type="submission" date="2011-06" db="EMBL/GenBank/DDBJ databases">
        <title>Genomic sequence of Methylobacter tundripaludum SV96.</title>
        <authorList>
            <consortium name="US DOE Joint Genome Institute"/>
            <person name="Lucas S."/>
            <person name="Han J."/>
            <person name="Lapidus A."/>
            <person name="Cheng J.-F."/>
            <person name="Goodwin L."/>
            <person name="Pitluck S."/>
            <person name="Held B."/>
            <person name="Detter J.C."/>
            <person name="Han C."/>
            <person name="Tapia R."/>
            <person name="Land M."/>
            <person name="Hauser L."/>
            <person name="Kyrpides N."/>
            <person name="Ivanova N."/>
            <person name="Ovchinnikova G."/>
            <person name="Pagani I."/>
            <person name="Klotz M.G."/>
            <person name="Dispirito A.A."/>
            <person name="Murrell J.C."/>
            <person name="Dunfield P."/>
            <person name="Kalyuzhnaya M.G."/>
            <person name="Svenning M."/>
            <person name="Trotsenko Y.A."/>
            <person name="Stein L.Y."/>
            <person name="Woyke T."/>
        </authorList>
    </citation>
    <scope>NUCLEOTIDE SEQUENCE [LARGE SCALE GENOMIC DNA]</scope>
    <source>
        <strain evidence="2">ATCC BAA-1195 / DSM 17260 / SV96</strain>
    </source>
</reference>
<dbReference type="Proteomes" id="UP000004664">
    <property type="component" value="Unassembled WGS sequence"/>
</dbReference>
<sequence>MSKRNLKTKPSNIDWAAVNAAPLADVPDEDSPELTSEEFTELRPLAEVLPGLDLGKQRITIMLDEAVVQAYKAKAGGRGYQTLINDTLRRALEVDSVKEALREVIREELHRA</sequence>
<dbReference type="RefSeq" id="WP_006892416.1">
    <property type="nucleotide sequence ID" value="NZ_JH109153.1"/>
</dbReference>
<organism evidence="1 2">
    <name type="scientific">Methylobacter tundripaludum (strain ATCC BAA-1195 / DSM 17260 / SV96)</name>
    <dbReference type="NCBI Taxonomy" id="697282"/>
    <lineage>
        <taxon>Bacteria</taxon>
        <taxon>Pseudomonadati</taxon>
        <taxon>Pseudomonadota</taxon>
        <taxon>Gammaproteobacteria</taxon>
        <taxon>Methylococcales</taxon>
        <taxon>Methylococcaceae</taxon>
        <taxon>Methylobacter</taxon>
    </lineage>
</organism>
<accession>G3IYX3</accession>
<dbReference type="AlphaFoldDB" id="G3IYX3"/>
<evidence type="ECO:0008006" key="3">
    <source>
        <dbReference type="Google" id="ProtNLM"/>
    </source>
</evidence>
<dbReference type="InterPro" id="IPR025528">
    <property type="entry name" value="BrnA_antitoxin"/>
</dbReference>
<evidence type="ECO:0000313" key="2">
    <source>
        <dbReference type="Proteomes" id="UP000004664"/>
    </source>
</evidence>
<dbReference type="HOGENOM" id="CLU_140900_1_1_6"/>
<keyword evidence="2" id="KW-1185">Reference proteome</keyword>
<dbReference type="STRING" id="697282.Mettu_3274"/>
<evidence type="ECO:0000313" key="1">
    <source>
        <dbReference type="EMBL" id="EGW20145.1"/>
    </source>
</evidence>
<dbReference type="EMBL" id="JH109153">
    <property type="protein sequence ID" value="EGW20145.1"/>
    <property type="molecule type" value="Genomic_DNA"/>
</dbReference>
<proteinExistence type="predicted"/>
<gene>
    <name evidence="1" type="ORF">Mettu_3274</name>
</gene>
<protein>
    <recommendedName>
        <fullName evidence="3">BrnA antitoxin of type II toxin-antitoxin system</fullName>
    </recommendedName>
</protein>
<dbReference type="Pfam" id="PF14384">
    <property type="entry name" value="BrnA_antitoxin"/>
    <property type="match status" value="1"/>
</dbReference>
<dbReference type="eggNOG" id="COG3514">
    <property type="taxonomic scope" value="Bacteria"/>
</dbReference>
<name>G3IYX3_METTV</name>